<dbReference type="InterPro" id="IPR016024">
    <property type="entry name" value="ARM-type_fold"/>
</dbReference>
<protein>
    <submittedName>
        <fullName evidence="1">Uncharacterized protein</fullName>
    </submittedName>
</protein>
<reference evidence="1" key="2">
    <citation type="journal article" date="2007" name="Science">
        <title>Draft genome sequence of the sexually transmitted pathogen Trichomonas vaginalis.</title>
        <authorList>
            <person name="Carlton J.M."/>
            <person name="Hirt R.P."/>
            <person name="Silva J.C."/>
            <person name="Delcher A.L."/>
            <person name="Schatz M."/>
            <person name="Zhao Q."/>
            <person name="Wortman J.R."/>
            <person name="Bidwell S.L."/>
            <person name="Alsmark U.C.M."/>
            <person name="Besteiro S."/>
            <person name="Sicheritz-Ponten T."/>
            <person name="Noel C.J."/>
            <person name="Dacks J.B."/>
            <person name="Foster P.G."/>
            <person name="Simillion C."/>
            <person name="Van de Peer Y."/>
            <person name="Miranda-Saavedra D."/>
            <person name="Barton G.J."/>
            <person name="Westrop G.D."/>
            <person name="Mueller S."/>
            <person name="Dessi D."/>
            <person name="Fiori P.L."/>
            <person name="Ren Q."/>
            <person name="Paulsen I."/>
            <person name="Zhang H."/>
            <person name="Bastida-Corcuera F.D."/>
            <person name="Simoes-Barbosa A."/>
            <person name="Brown M.T."/>
            <person name="Hayes R.D."/>
            <person name="Mukherjee M."/>
            <person name="Okumura C.Y."/>
            <person name="Schneider R."/>
            <person name="Smith A.J."/>
            <person name="Vanacova S."/>
            <person name="Villalvazo M."/>
            <person name="Haas B.J."/>
            <person name="Pertea M."/>
            <person name="Feldblyum T.V."/>
            <person name="Utterback T.R."/>
            <person name="Shu C.L."/>
            <person name="Osoegawa K."/>
            <person name="de Jong P.J."/>
            <person name="Hrdy I."/>
            <person name="Horvathova L."/>
            <person name="Zubacova Z."/>
            <person name="Dolezal P."/>
            <person name="Malik S.B."/>
            <person name="Logsdon J.M. Jr."/>
            <person name="Henze K."/>
            <person name="Gupta A."/>
            <person name="Wang C.C."/>
            <person name="Dunne R.L."/>
            <person name="Upcroft J.A."/>
            <person name="Upcroft P."/>
            <person name="White O."/>
            <person name="Salzberg S.L."/>
            <person name="Tang P."/>
            <person name="Chiu C.-H."/>
            <person name="Lee Y.-S."/>
            <person name="Embley T.M."/>
            <person name="Coombs G.H."/>
            <person name="Mottram J.C."/>
            <person name="Tachezy J."/>
            <person name="Fraser-Liggett C.M."/>
            <person name="Johnson P.J."/>
        </authorList>
    </citation>
    <scope>NUCLEOTIDE SEQUENCE [LARGE SCALE GENOMIC DNA]</scope>
    <source>
        <strain evidence="1">G3</strain>
    </source>
</reference>
<dbReference type="EMBL" id="DS113233">
    <property type="protein sequence ID" value="EAY17197.1"/>
    <property type="molecule type" value="Genomic_DNA"/>
</dbReference>
<dbReference type="InterPro" id="IPR011989">
    <property type="entry name" value="ARM-like"/>
</dbReference>
<dbReference type="VEuPathDB" id="TrichDB:TVAGG3_0937170"/>
<keyword evidence="2" id="KW-1185">Reference proteome</keyword>
<name>A2DQT0_TRIV3</name>
<dbReference type="VEuPathDB" id="TrichDB:TVAG_291490"/>
<dbReference type="SMR" id="A2DQT0"/>
<evidence type="ECO:0000313" key="1">
    <source>
        <dbReference type="EMBL" id="EAY17197.1"/>
    </source>
</evidence>
<gene>
    <name evidence="1" type="ORF">TVAG_291490</name>
</gene>
<sequence length="472" mass="54963">MFIWQIALFDITSLNKMTFFFQLQFFYKEGEDPNTPPSIKNEDFDEEDYYESQIVSFIQEFVNNSEIDFNKVRSFANFLSSIDINSLKNPNIFAKEGFFIKLIEFTMQNEEIDQYILQILGIISKIEVVANEIHENSLLSHLFSLVSKQNDRENLNALLAIIENVLTYINNIDKFYLASQDFDFLPISIFPLQCLKFLTTISKNAIGYTSCVKIINKSLSVSTVNYEIGYFYMWISYYIVRNNRKYIDTCMSVIEFQSNPTLLPKCFKFVDLNHPEIVTPYLQLMILLIKTDIEPNIVTQFINLDFLLEIFNVEDSRVILTSQLLFWLIDRSLLDENFISDSRFINLLFEIFENANLRVKVCAIKIIHHCLIKLPPDFAVQTILSVGSSIAEFAELNPDGDILPFETIDILLEKSSFSQEIRNLIECLNENDYSETLEEYLDSVEDENVSNIVSCYLEHYQKIIQSLEEGNT</sequence>
<proteinExistence type="predicted"/>
<dbReference type="Proteomes" id="UP000001542">
    <property type="component" value="Unassembled WGS sequence"/>
</dbReference>
<dbReference type="AlphaFoldDB" id="A2DQT0"/>
<dbReference type="InParanoid" id="A2DQT0"/>
<dbReference type="KEGG" id="tva:4775214"/>
<dbReference type="SUPFAM" id="SSF48371">
    <property type="entry name" value="ARM repeat"/>
    <property type="match status" value="1"/>
</dbReference>
<evidence type="ECO:0000313" key="2">
    <source>
        <dbReference type="Proteomes" id="UP000001542"/>
    </source>
</evidence>
<dbReference type="RefSeq" id="XP_001329420.1">
    <property type="nucleotide sequence ID" value="XM_001329385.1"/>
</dbReference>
<organism evidence="1 2">
    <name type="scientific">Trichomonas vaginalis (strain ATCC PRA-98 / G3)</name>
    <dbReference type="NCBI Taxonomy" id="412133"/>
    <lineage>
        <taxon>Eukaryota</taxon>
        <taxon>Metamonada</taxon>
        <taxon>Parabasalia</taxon>
        <taxon>Trichomonadida</taxon>
        <taxon>Trichomonadidae</taxon>
        <taxon>Trichomonas</taxon>
    </lineage>
</organism>
<accession>A2DQT0</accession>
<dbReference type="Gene3D" id="1.25.10.10">
    <property type="entry name" value="Leucine-rich Repeat Variant"/>
    <property type="match status" value="1"/>
</dbReference>
<reference evidence="1" key="1">
    <citation type="submission" date="2006-10" db="EMBL/GenBank/DDBJ databases">
        <authorList>
            <person name="Amadeo P."/>
            <person name="Zhao Q."/>
            <person name="Wortman J."/>
            <person name="Fraser-Liggett C."/>
            <person name="Carlton J."/>
        </authorList>
    </citation>
    <scope>NUCLEOTIDE SEQUENCE</scope>
    <source>
        <strain evidence="1">G3</strain>
    </source>
</reference>